<evidence type="ECO:0000256" key="4">
    <source>
        <dbReference type="ARBA" id="ARBA00022670"/>
    </source>
</evidence>
<keyword evidence="11 13" id="KW-0472">Membrane</keyword>
<dbReference type="GO" id="GO:0016020">
    <property type="term" value="C:membrane"/>
    <property type="evidence" value="ECO:0007669"/>
    <property type="project" value="UniProtKB-SubCell"/>
</dbReference>
<evidence type="ECO:0000313" key="15">
    <source>
        <dbReference type="EMBL" id="SFH37814.1"/>
    </source>
</evidence>
<dbReference type="CDD" id="cd06160">
    <property type="entry name" value="S2P-M50_like_2"/>
    <property type="match status" value="1"/>
</dbReference>
<feature type="domain" description="Peptidase M50" evidence="14">
    <location>
        <begin position="84"/>
        <end position="157"/>
    </location>
</feature>
<dbReference type="GO" id="GO:0008237">
    <property type="term" value="F:metallopeptidase activity"/>
    <property type="evidence" value="ECO:0007669"/>
    <property type="project" value="UniProtKB-KW"/>
</dbReference>
<evidence type="ECO:0000256" key="13">
    <source>
        <dbReference type="SAM" id="Phobius"/>
    </source>
</evidence>
<dbReference type="EMBL" id="FOOX01000029">
    <property type="protein sequence ID" value="SFH37814.1"/>
    <property type="molecule type" value="Genomic_DNA"/>
</dbReference>
<dbReference type="Pfam" id="PF02163">
    <property type="entry name" value="Peptidase_M50"/>
    <property type="match status" value="1"/>
</dbReference>
<feature type="transmembrane region" description="Helical" evidence="13">
    <location>
        <begin position="106"/>
        <end position="125"/>
    </location>
</feature>
<feature type="transmembrane region" description="Helical" evidence="13">
    <location>
        <begin position="254"/>
        <end position="273"/>
    </location>
</feature>
<evidence type="ECO:0000256" key="10">
    <source>
        <dbReference type="ARBA" id="ARBA00023049"/>
    </source>
</evidence>
<name>A0A1I2ZJ81_9FIRM</name>
<keyword evidence="9 13" id="KW-1133">Transmembrane helix</keyword>
<dbReference type="GO" id="GO:0046872">
    <property type="term" value="F:metal ion binding"/>
    <property type="evidence" value="ECO:0007669"/>
    <property type="project" value="UniProtKB-KW"/>
</dbReference>
<feature type="transmembrane region" description="Helical" evidence="13">
    <location>
        <begin position="30"/>
        <end position="50"/>
    </location>
</feature>
<feature type="transmembrane region" description="Helical" evidence="13">
    <location>
        <begin position="137"/>
        <end position="157"/>
    </location>
</feature>
<evidence type="ECO:0000256" key="5">
    <source>
        <dbReference type="ARBA" id="ARBA00022692"/>
    </source>
</evidence>
<keyword evidence="7" id="KW-0378">Hydrolase</keyword>
<comment type="subcellular location">
    <subcellularLocation>
        <location evidence="2">Membrane</location>
        <topology evidence="2">Multi-pass membrane protein</topology>
    </subcellularLocation>
</comment>
<dbReference type="STRING" id="341036.SAMN05660649_04971"/>
<evidence type="ECO:0000256" key="2">
    <source>
        <dbReference type="ARBA" id="ARBA00004141"/>
    </source>
</evidence>
<evidence type="ECO:0000256" key="3">
    <source>
        <dbReference type="ARBA" id="ARBA00007931"/>
    </source>
</evidence>
<dbReference type="OrthoDB" id="9781963at2"/>
<feature type="compositionally biased region" description="Polar residues" evidence="12">
    <location>
        <begin position="8"/>
        <end position="23"/>
    </location>
</feature>
<keyword evidence="4 15" id="KW-0645">Protease</keyword>
<feature type="transmembrane region" description="Helical" evidence="13">
    <location>
        <begin position="163"/>
        <end position="183"/>
    </location>
</feature>
<protein>
    <submittedName>
        <fullName evidence="15">Zn-dependent protease (Includes SpoIVFB)</fullName>
    </submittedName>
</protein>
<organism evidence="15 16">
    <name type="scientific">Desulfotruncus arcticus DSM 17038</name>
    <dbReference type="NCBI Taxonomy" id="1121424"/>
    <lineage>
        <taxon>Bacteria</taxon>
        <taxon>Bacillati</taxon>
        <taxon>Bacillota</taxon>
        <taxon>Clostridia</taxon>
        <taxon>Eubacteriales</taxon>
        <taxon>Desulfallaceae</taxon>
        <taxon>Desulfotruncus</taxon>
    </lineage>
</organism>
<reference evidence="16" key="1">
    <citation type="submission" date="2016-10" db="EMBL/GenBank/DDBJ databases">
        <authorList>
            <person name="Varghese N."/>
            <person name="Submissions S."/>
        </authorList>
    </citation>
    <scope>NUCLEOTIDE SEQUENCE [LARGE SCALE GENOMIC DNA]</scope>
    <source>
        <strain evidence="16">DSM 17038</strain>
    </source>
</reference>
<dbReference type="Proteomes" id="UP000199337">
    <property type="component" value="Unassembled WGS sequence"/>
</dbReference>
<gene>
    <name evidence="15" type="ORF">SAMN05660649_04971</name>
</gene>
<dbReference type="GO" id="GO:0006508">
    <property type="term" value="P:proteolysis"/>
    <property type="evidence" value="ECO:0007669"/>
    <property type="project" value="UniProtKB-KW"/>
</dbReference>
<dbReference type="PANTHER" id="PTHR39188:SF3">
    <property type="entry name" value="STAGE IV SPORULATION PROTEIN FB"/>
    <property type="match status" value="1"/>
</dbReference>
<comment type="similarity">
    <text evidence="3">Belongs to the peptidase M50B family.</text>
</comment>
<keyword evidence="6" id="KW-0479">Metal-binding</keyword>
<keyword evidence="10" id="KW-0482">Metalloprotease</keyword>
<dbReference type="InterPro" id="IPR008915">
    <property type="entry name" value="Peptidase_M50"/>
</dbReference>
<keyword evidence="8" id="KW-0862">Zinc</keyword>
<dbReference type="AlphaFoldDB" id="A0A1I2ZJ81"/>
<evidence type="ECO:0000313" key="16">
    <source>
        <dbReference type="Proteomes" id="UP000199337"/>
    </source>
</evidence>
<feature type="transmembrane region" description="Helical" evidence="13">
    <location>
        <begin position="62"/>
        <end position="94"/>
    </location>
</feature>
<evidence type="ECO:0000256" key="1">
    <source>
        <dbReference type="ARBA" id="ARBA00001947"/>
    </source>
</evidence>
<dbReference type="PANTHER" id="PTHR39188">
    <property type="entry name" value="MEMBRANE-ASSOCIATED ZINC METALLOPROTEASE M50B"/>
    <property type="match status" value="1"/>
</dbReference>
<accession>A0A1I2ZJ81</accession>
<dbReference type="RefSeq" id="WP_092475893.1">
    <property type="nucleotide sequence ID" value="NZ_FOOX01000029.1"/>
</dbReference>
<keyword evidence="5 13" id="KW-0812">Transmembrane</keyword>
<evidence type="ECO:0000256" key="11">
    <source>
        <dbReference type="ARBA" id="ARBA00023136"/>
    </source>
</evidence>
<evidence type="ECO:0000256" key="12">
    <source>
        <dbReference type="SAM" id="MobiDB-lite"/>
    </source>
</evidence>
<evidence type="ECO:0000259" key="14">
    <source>
        <dbReference type="Pfam" id="PF02163"/>
    </source>
</evidence>
<comment type="cofactor">
    <cofactor evidence="1">
        <name>Zn(2+)</name>
        <dbReference type="ChEBI" id="CHEBI:29105"/>
    </cofactor>
</comment>
<feature type="region of interest" description="Disordered" evidence="12">
    <location>
        <begin position="1"/>
        <end position="23"/>
    </location>
</feature>
<keyword evidence="16" id="KW-1185">Reference proteome</keyword>
<evidence type="ECO:0000256" key="8">
    <source>
        <dbReference type="ARBA" id="ARBA00022833"/>
    </source>
</evidence>
<sequence>MEQKNEDNSFINDINDSKTGNSQSKIKKGLLSTGIIVVLIKFLKPVLLLLKPALVLLKMSKFAGTLISMFITVAIYATIWGWWFALGFVMLIFIHENGHMYAAKKIGLPVSKPVFIPFVGAFIAMKELPKNAMDEAVIGYGGPLAGTAAALACAMIFDLTGNTFWLALSYLGFFINLFNLAPLGFLDGGRITSAISYWLWIPGALILGYMAVKIGNPIIFFILILGIIQAYKVYKQRNNPEMVSYYSIDPSFRLKMGLGYLALLLITGAGMGISHSMLGNVRL</sequence>
<evidence type="ECO:0000256" key="6">
    <source>
        <dbReference type="ARBA" id="ARBA00022723"/>
    </source>
</evidence>
<proteinExistence type="inferred from homology"/>
<evidence type="ECO:0000256" key="9">
    <source>
        <dbReference type="ARBA" id="ARBA00022989"/>
    </source>
</evidence>
<evidence type="ECO:0000256" key="7">
    <source>
        <dbReference type="ARBA" id="ARBA00022801"/>
    </source>
</evidence>